<evidence type="ECO:0000313" key="3">
    <source>
        <dbReference type="EMBL" id="VYT48950.1"/>
    </source>
</evidence>
<accession>A0A6N2X5C2</accession>
<keyword evidence="1" id="KW-0712">Selenocysteine</keyword>
<keyword evidence="2 3" id="KW-0560">Oxidoreductase</keyword>
<dbReference type="AlphaFoldDB" id="A0A6N2X5C2"/>
<dbReference type="EMBL" id="CACRTF010000017">
    <property type="protein sequence ID" value="VYT48950.1"/>
    <property type="molecule type" value="Genomic_DNA"/>
</dbReference>
<proteinExistence type="predicted"/>
<organism evidence="3">
    <name type="scientific">Enterocloster bolteae</name>
    <dbReference type="NCBI Taxonomy" id="208479"/>
    <lineage>
        <taxon>Bacteria</taxon>
        <taxon>Bacillati</taxon>
        <taxon>Bacillota</taxon>
        <taxon>Clostridia</taxon>
        <taxon>Lachnospirales</taxon>
        <taxon>Lachnospiraceae</taxon>
        <taxon>Enterocloster</taxon>
    </lineage>
</organism>
<gene>
    <name evidence="3" type="primary">grdB_3</name>
    <name evidence="3" type="ORF">CBLFYP116_04394</name>
</gene>
<dbReference type="Pfam" id="PF07355">
    <property type="entry name" value="GRDB"/>
    <property type="match status" value="1"/>
</dbReference>
<dbReference type="NCBIfam" id="TIGR01918">
    <property type="entry name" value="various_sel_PB"/>
    <property type="match status" value="1"/>
</dbReference>
<name>A0A6N2X5C2_9FIRM</name>
<evidence type="ECO:0000256" key="2">
    <source>
        <dbReference type="ARBA" id="ARBA00023002"/>
    </source>
</evidence>
<sequence length="347" mass="37808">MKRIVHYLNQFYGQIGGEEFADQEPILREGIVGPGTGLQAVLGEKAEIVATIICGDNYFADHQEDALETILTMTEGLEPDMFIAGPGFNAGRYGLACATICAEVKKRLSIPVLTALYPENPGAEMFRSKIYIVETSISAAGMRQALPVMGTLAEKLLEGGEIGFPEEEGYIAQGFRVNVHTKKNGAERAVDMMIKKLRGEPYVTELPMPVFDRVKPAPAVKDMAHARIALITSGGIVPQGNPDHIPSANAGIYGIYDIENLDRLTSEGFMTVHGGYDPVYATEDPNRVLPLDVCREIERDGEIGELYGRYYSTVGNTTAVSSAKRFAEEIAQDMIRNEVQAAILTSN</sequence>
<dbReference type="EC" id="1.21.4.2" evidence="3"/>
<evidence type="ECO:0000256" key="1">
    <source>
        <dbReference type="ARBA" id="ARBA00022933"/>
    </source>
</evidence>
<dbReference type="InterPro" id="IPR010187">
    <property type="entry name" value="Various_sel_PB"/>
</dbReference>
<protein>
    <submittedName>
        <fullName evidence="3">Glycine reductase complex component B subunit gamma</fullName>
        <ecNumber evidence="3">1.21.4.2</ecNumber>
    </submittedName>
</protein>
<reference evidence="3" key="1">
    <citation type="submission" date="2019-11" db="EMBL/GenBank/DDBJ databases">
        <authorList>
            <person name="Feng L."/>
        </authorList>
    </citation>
    <scope>NUCLEOTIDE SEQUENCE</scope>
    <source>
        <strain evidence="3">CbolteaeLFYP116</strain>
    </source>
</reference>
<dbReference type="GO" id="GO:0030699">
    <property type="term" value="F:glycine reductase activity"/>
    <property type="evidence" value="ECO:0007669"/>
    <property type="project" value="UniProtKB-EC"/>
</dbReference>